<evidence type="ECO:0000256" key="3">
    <source>
        <dbReference type="ARBA" id="ARBA00006552"/>
    </source>
</evidence>
<comment type="caution">
    <text evidence="11">The sequence shown here is derived from an EMBL/GenBank/DDBJ whole genome shotgun (WGS) entry which is preliminary data.</text>
</comment>
<comment type="subunit">
    <text evidence="4">Heterodimer of an alpha and a beta chain.</text>
</comment>
<feature type="non-terminal residue" evidence="11">
    <location>
        <position position="1"/>
    </location>
</feature>
<dbReference type="Proteomes" id="UP000736164">
    <property type="component" value="Unassembled WGS sequence"/>
</dbReference>
<dbReference type="Pfam" id="PF00007">
    <property type="entry name" value="Cys_knot"/>
    <property type="match status" value="1"/>
</dbReference>
<evidence type="ECO:0000256" key="8">
    <source>
        <dbReference type="ARBA" id="ARBA00023180"/>
    </source>
</evidence>
<dbReference type="AlphaFoldDB" id="A0A8J7TIE1"/>
<dbReference type="GO" id="GO:0007186">
    <property type="term" value="P:G protein-coupled receptor signaling pathway"/>
    <property type="evidence" value="ECO:0007669"/>
    <property type="project" value="TreeGrafter"/>
</dbReference>
<dbReference type="GO" id="GO:0030728">
    <property type="term" value="P:ovulation"/>
    <property type="evidence" value="ECO:0007669"/>
    <property type="project" value="TreeGrafter"/>
</dbReference>
<evidence type="ECO:0000256" key="5">
    <source>
        <dbReference type="ARBA" id="ARBA00022525"/>
    </source>
</evidence>
<dbReference type="InterPro" id="IPR001545">
    <property type="entry name" value="Gonadotropin_bsu"/>
</dbReference>
<evidence type="ECO:0000256" key="4">
    <source>
        <dbReference type="ARBA" id="ARBA00011870"/>
    </source>
</evidence>
<evidence type="ECO:0000256" key="6">
    <source>
        <dbReference type="ARBA" id="ARBA00022702"/>
    </source>
</evidence>
<keyword evidence="6" id="KW-0372">Hormone</keyword>
<dbReference type="InterPro" id="IPR029034">
    <property type="entry name" value="Cystine-knot_cytokine"/>
</dbReference>
<feature type="chain" id="PRO_5035268848" evidence="9">
    <location>
        <begin position="21"/>
        <end position="126"/>
    </location>
</feature>
<evidence type="ECO:0000256" key="9">
    <source>
        <dbReference type="SAM" id="SignalP"/>
    </source>
</evidence>
<dbReference type="PANTHER" id="PTHR11515:SF11">
    <property type="entry name" value="LUTROPIN SUBUNIT BETA"/>
    <property type="match status" value="1"/>
</dbReference>
<feature type="domain" description="Glycoprotein hormone subunit beta" evidence="10">
    <location>
        <begin position="21"/>
        <end position="119"/>
    </location>
</feature>
<dbReference type="FunFam" id="2.10.90.10:FF:000007">
    <property type="entry name" value="Luteinizing hormone beta subunit"/>
    <property type="match status" value="1"/>
</dbReference>
<dbReference type="Gene3D" id="2.10.90.10">
    <property type="entry name" value="Cystine-knot cytokines"/>
    <property type="match status" value="1"/>
</dbReference>
<evidence type="ECO:0000256" key="7">
    <source>
        <dbReference type="ARBA" id="ARBA00023157"/>
    </source>
</evidence>
<evidence type="ECO:0000259" key="10">
    <source>
        <dbReference type="Pfam" id="PF00007"/>
    </source>
</evidence>
<keyword evidence="12" id="KW-1185">Reference proteome</keyword>
<dbReference type="SMART" id="SM00068">
    <property type="entry name" value="GHB"/>
    <property type="match status" value="1"/>
</dbReference>
<sequence>MSPVALCLATLCWAALRCRADCGLANISIPVENEECSSCIIVNTTSCAGSCPTQDPVYKSFLALHIQHSCNYKEFAYETIALPSCPGGTESLFTYPVAMSCECAPCKSDVADCGVPGSDYLSCQVN</sequence>
<comment type="function">
    <text evidence="1">Involved in gametogenesis and steroidogenesis.</text>
</comment>
<evidence type="ECO:0000313" key="11">
    <source>
        <dbReference type="EMBL" id="MBN3325013.1"/>
    </source>
</evidence>
<keyword evidence="7" id="KW-1015">Disulfide bond</keyword>
<protein>
    <submittedName>
        <fullName evidence="11">GTHB1 protein</fullName>
    </submittedName>
</protein>
<proteinExistence type="inferred from homology"/>
<comment type="similarity">
    <text evidence="3">Belongs to the glycoprotein hormones subunit beta family.</text>
</comment>
<feature type="signal peptide" evidence="9">
    <location>
        <begin position="1"/>
        <end position="20"/>
    </location>
</feature>
<gene>
    <name evidence="11" type="primary">Cgba</name>
    <name evidence="11" type="ORF">GTO95_0005820</name>
</gene>
<reference evidence="11" key="1">
    <citation type="journal article" date="2021" name="Cell">
        <title>Tracing the genetic footprints of vertebrate landing in non-teleost ray-finned fishes.</title>
        <authorList>
            <person name="Bi X."/>
            <person name="Wang K."/>
            <person name="Yang L."/>
            <person name="Pan H."/>
            <person name="Jiang H."/>
            <person name="Wei Q."/>
            <person name="Fang M."/>
            <person name="Yu H."/>
            <person name="Zhu C."/>
            <person name="Cai Y."/>
            <person name="He Y."/>
            <person name="Gan X."/>
            <person name="Zeng H."/>
            <person name="Yu D."/>
            <person name="Zhu Y."/>
            <person name="Jiang H."/>
            <person name="Qiu Q."/>
            <person name="Yang H."/>
            <person name="Zhang Y.E."/>
            <person name="Wang W."/>
            <person name="Zhu M."/>
            <person name="He S."/>
            <person name="Zhang G."/>
        </authorList>
    </citation>
    <scope>NUCLEOTIDE SEQUENCE</scope>
    <source>
        <strain evidence="11">Allg_001</strain>
    </source>
</reference>
<dbReference type="InterPro" id="IPR006208">
    <property type="entry name" value="Glyco_hormone_CN"/>
</dbReference>
<dbReference type="SUPFAM" id="SSF57501">
    <property type="entry name" value="Cystine-knot cytokines"/>
    <property type="match status" value="1"/>
</dbReference>
<dbReference type="PANTHER" id="PTHR11515">
    <property type="entry name" value="GLYCOPROTEIN HORMONE BETA CHAIN"/>
    <property type="match status" value="1"/>
</dbReference>
<comment type="subcellular location">
    <subcellularLocation>
        <location evidence="2">Secreted</location>
    </subcellularLocation>
</comment>
<organism evidence="11 12">
    <name type="scientific">Atractosteus spatula</name>
    <name type="common">Alligator gar</name>
    <name type="synonym">Lepisosteus spatula</name>
    <dbReference type="NCBI Taxonomy" id="7917"/>
    <lineage>
        <taxon>Eukaryota</taxon>
        <taxon>Metazoa</taxon>
        <taxon>Chordata</taxon>
        <taxon>Craniata</taxon>
        <taxon>Vertebrata</taxon>
        <taxon>Euteleostomi</taxon>
        <taxon>Actinopterygii</taxon>
        <taxon>Neopterygii</taxon>
        <taxon>Holostei</taxon>
        <taxon>Semionotiformes</taxon>
        <taxon>Lepisosteidae</taxon>
        <taxon>Atractosteus</taxon>
    </lineage>
</organism>
<feature type="non-terminal residue" evidence="11">
    <location>
        <position position="126"/>
    </location>
</feature>
<dbReference type="CDD" id="cd00069">
    <property type="entry name" value="GHB_like"/>
    <property type="match status" value="1"/>
</dbReference>
<evidence type="ECO:0000313" key="12">
    <source>
        <dbReference type="Proteomes" id="UP000736164"/>
    </source>
</evidence>
<evidence type="ECO:0000256" key="1">
    <source>
        <dbReference type="ARBA" id="ARBA00003920"/>
    </source>
</evidence>
<dbReference type="EMBL" id="JAAWVO010073700">
    <property type="protein sequence ID" value="MBN3325013.1"/>
    <property type="molecule type" value="Genomic_DNA"/>
</dbReference>
<accession>A0A8J7TIE1</accession>
<keyword evidence="9" id="KW-0732">Signal</keyword>
<evidence type="ECO:0000256" key="2">
    <source>
        <dbReference type="ARBA" id="ARBA00004613"/>
    </source>
</evidence>
<keyword evidence="8" id="KW-0325">Glycoprotein</keyword>
<dbReference type="GO" id="GO:0010817">
    <property type="term" value="P:regulation of hormone levels"/>
    <property type="evidence" value="ECO:0007669"/>
    <property type="project" value="UniProtKB-ARBA"/>
</dbReference>
<dbReference type="GO" id="GO:0005737">
    <property type="term" value="C:cytoplasm"/>
    <property type="evidence" value="ECO:0007669"/>
    <property type="project" value="TreeGrafter"/>
</dbReference>
<dbReference type="GO" id="GO:0005615">
    <property type="term" value="C:extracellular space"/>
    <property type="evidence" value="ECO:0007669"/>
    <property type="project" value="TreeGrafter"/>
</dbReference>
<name>A0A8J7TIE1_ATRSP</name>
<keyword evidence="5" id="KW-0964">Secreted</keyword>
<dbReference type="GO" id="GO:0005179">
    <property type="term" value="F:hormone activity"/>
    <property type="evidence" value="ECO:0007669"/>
    <property type="project" value="UniProtKB-KW"/>
</dbReference>